<gene>
    <name evidence="1" type="ORF">AXF42_Ash009715</name>
</gene>
<dbReference type="Proteomes" id="UP000236161">
    <property type="component" value="Unassembled WGS sequence"/>
</dbReference>
<reference evidence="1 2" key="1">
    <citation type="journal article" date="2017" name="Nature">
        <title>The Apostasia genome and the evolution of orchids.</title>
        <authorList>
            <person name="Zhang G.Q."/>
            <person name="Liu K.W."/>
            <person name="Li Z."/>
            <person name="Lohaus R."/>
            <person name="Hsiao Y.Y."/>
            <person name="Niu S.C."/>
            <person name="Wang J.Y."/>
            <person name="Lin Y.C."/>
            <person name="Xu Q."/>
            <person name="Chen L.J."/>
            <person name="Yoshida K."/>
            <person name="Fujiwara S."/>
            <person name="Wang Z.W."/>
            <person name="Zhang Y.Q."/>
            <person name="Mitsuda N."/>
            <person name="Wang M."/>
            <person name="Liu G.H."/>
            <person name="Pecoraro L."/>
            <person name="Huang H.X."/>
            <person name="Xiao X.J."/>
            <person name="Lin M."/>
            <person name="Wu X.Y."/>
            <person name="Wu W.L."/>
            <person name="Chen Y.Y."/>
            <person name="Chang S.B."/>
            <person name="Sakamoto S."/>
            <person name="Ohme-Takagi M."/>
            <person name="Yagi M."/>
            <person name="Zeng S.J."/>
            <person name="Shen C.Y."/>
            <person name="Yeh C.M."/>
            <person name="Luo Y.B."/>
            <person name="Tsai W.C."/>
            <person name="Van de Peer Y."/>
            <person name="Liu Z.J."/>
        </authorList>
    </citation>
    <scope>NUCLEOTIDE SEQUENCE [LARGE SCALE GENOMIC DNA]</scope>
    <source>
        <strain evidence="2">cv. Shenzhen</strain>
        <tissue evidence="1">Stem</tissue>
    </source>
</reference>
<dbReference type="AlphaFoldDB" id="A0A2I0AWW9"/>
<dbReference type="EMBL" id="KZ451942">
    <property type="protein sequence ID" value="PKA60031.1"/>
    <property type="molecule type" value="Genomic_DNA"/>
</dbReference>
<sequence>MLESLYTAKNPNIPLEIMHRCGSYICVIEQKMIDNNGCMPMEMQSSGRSHP</sequence>
<evidence type="ECO:0000313" key="2">
    <source>
        <dbReference type="Proteomes" id="UP000236161"/>
    </source>
</evidence>
<protein>
    <submittedName>
        <fullName evidence="1">Uncharacterized protein</fullName>
    </submittedName>
</protein>
<proteinExistence type="predicted"/>
<keyword evidence="2" id="KW-1185">Reference proteome</keyword>
<organism evidence="1 2">
    <name type="scientific">Apostasia shenzhenica</name>
    <dbReference type="NCBI Taxonomy" id="1088818"/>
    <lineage>
        <taxon>Eukaryota</taxon>
        <taxon>Viridiplantae</taxon>
        <taxon>Streptophyta</taxon>
        <taxon>Embryophyta</taxon>
        <taxon>Tracheophyta</taxon>
        <taxon>Spermatophyta</taxon>
        <taxon>Magnoliopsida</taxon>
        <taxon>Liliopsida</taxon>
        <taxon>Asparagales</taxon>
        <taxon>Orchidaceae</taxon>
        <taxon>Apostasioideae</taxon>
        <taxon>Apostasia</taxon>
    </lineage>
</organism>
<name>A0A2I0AWW9_9ASPA</name>
<evidence type="ECO:0000313" key="1">
    <source>
        <dbReference type="EMBL" id="PKA60031.1"/>
    </source>
</evidence>
<accession>A0A2I0AWW9</accession>